<comment type="caution">
    <text evidence="2">The sequence shown here is derived from an EMBL/GenBank/DDBJ whole genome shotgun (WGS) entry which is preliminary data.</text>
</comment>
<dbReference type="RefSeq" id="WP_117678662.1">
    <property type="nucleotide sequence ID" value="NZ_QSRJ01000001.1"/>
</dbReference>
<accession>A0A3E4QZ81</accession>
<dbReference type="InterPro" id="IPR020825">
    <property type="entry name" value="Phe-tRNA_synthase-like_B3/B4"/>
</dbReference>
<dbReference type="Proteomes" id="UP000260943">
    <property type="component" value="Unassembled WGS sequence"/>
</dbReference>
<dbReference type="SUPFAM" id="SSF56037">
    <property type="entry name" value="PheT/TilS domain"/>
    <property type="match status" value="1"/>
</dbReference>
<dbReference type="Pfam" id="PF03483">
    <property type="entry name" value="B3_4"/>
    <property type="match status" value="1"/>
</dbReference>
<feature type="domain" description="B3/B4 tRNA-binding" evidence="1">
    <location>
        <begin position="68"/>
        <end position="222"/>
    </location>
</feature>
<evidence type="ECO:0000313" key="3">
    <source>
        <dbReference type="Proteomes" id="UP000260943"/>
    </source>
</evidence>
<reference evidence="2 3" key="1">
    <citation type="submission" date="2018-08" db="EMBL/GenBank/DDBJ databases">
        <title>A genome reference for cultivated species of the human gut microbiota.</title>
        <authorList>
            <person name="Zou Y."/>
            <person name="Xue W."/>
            <person name="Luo G."/>
        </authorList>
    </citation>
    <scope>NUCLEOTIDE SEQUENCE [LARGE SCALE GENOMIC DNA]</scope>
    <source>
        <strain evidence="2 3">TF08-14</strain>
    </source>
</reference>
<dbReference type="Gene3D" id="3.50.40.10">
    <property type="entry name" value="Phenylalanyl-trna Synthetase, Chain B, domain 3"/>
    <property type="match status" value="1"/>
</dbReference>
<dbReference type="PANTHER" id="PTHR39209:SF2">
    <property type="entry name" value="CYTOPLASMIC PROTEIN"/>
    <property type="match status" value="1"/>
</dbReference>
<dbReference type="GO" id="GO:0004826">
    <property type="term" value="F:phenylalanine-tRNA ligase activity"/>
    <property type="evidence" value="ECO:0007669"/>
    <property type="project" value="InterPro"/>
</dbReference>
<dbReference type="GO" id="GO:0003723">
    <property type="term" value="F:RNA binding"/>
    <property type="evidence" value="ECO:0007669"/>
    <property type="project" value="InterPro"/>
</dbReference>
<dbReference type="AlphaFoldDB" id="A0A3E4QZ81"/>
<dbReference type="PANTHER" id="PTHR39209">
    <property type="match status" value="1"/>
</dbReference>
<protein>
    <recommendedName>
        <fullName evidence="1">B3/B4 tRNA-binding domain-containing protein</fullName>
    </recommendedName>
</protein>
<organism evidence="2 3">
    <name type="scientific">Collinsella tanakaei</name>
    <dbReference type="NCBI Taxonomy" id="626935"/>
    <lineage>
        <taxon>Bacteria</taxon>
        <taxon>Bacillati</taxon>
        <taxon>Actinomycetota</taxon>
        <taxon>Coriobacteriia</taxon>
        <taxon>Coriobacteriales</taxon>
        <taxon>Coriobacteriaceae</taxon>
        <taxon>Collinsella</taxon>
    </lineage>
</organism>
<name>A0A3E4QZ81_9ACTN</name>
<evidence type="ECO:0000259" key="1">
    <source>
        <dbReference type="SMART" id="SM00873"/>
    </source>
</evidence>
<gene>
    <name evidence="2" type="ORF">DXC81_00215</name>
</gene>
<sequence length="242" mass="26460">MKKFVTEDSFWNLFPGASLGVVVAKGMRSADQVSPEDAEEIGQLLARANAAAERHLESPTLSENAPVRVWRQAYQQFKTKRGARCSIENLLKRVLKGNPVGSISPAVDIYNAVSLTYALPLGGEDIDAFQGDLRLLITQGGDEFTPLGENAENDPTLPGELCYVDDAGAVCRCWNWRDGVRTALTDATSNAFLIVECVDPERIEDCRSAMDELAGLVERYLGAEIAVKALITREDREVVIEA</sequence>
<dbReference type="SMART" id="SM00873">
    <property type="entry name" value="B3_4"/>
    <property type="match status" value="1"/>
</dbReference>
<dbReference type="EMBL" id="QSRJ01000001">
    <property type="protein sequence ID" value="RGL12134.1"/>
    <property type="molecule type" value="Genomic_DNA"/>
</dbReference>
<dbReference type="InterPro" id="IPR005146">
    <property type="entry name" value="B3/B4_tRNA-bd"/>
</dbReference>
<evidence type="ECO:0000313" key="2">
    <source>
        <dbReference type="EMBL" id="RGL12134.1"/>
    </source>
</evidence>
<proteinExistence type="predicted"/>